<dbReference type="InterPro" id="IPR052429">
    <property type="entry name" value="BAH_domain_protein"/>
</dbReference>
<proteinExistence type="predicted"/>
<comment type="caution">
    <text evidence="2">The sequence shown here is derived from an EMBL/GenBank/DDBJ whole genome shotgun (WGS) entry which is preliminary data.</text>
</comment>
<feature type="region of interest" description="Disordered" evidence="1">
    <location>
        <begin position="100"/>
        <end position="148"/>
    </location>
</feature>
<evidence type="ECO:0000256" key="1">
    <source>
        <dbReference type="SAM" id="MobiDB-lite"/>
    </source>
</evidence>
<gene>
    <name evidence="2" type="ORF">GOODEAATRI_025026</name>
</gene>
<feature type="compositionally biased region" description="Basic and acidic residues" evidence="1">
    <location>
        <begin position="213"/>
        <end position="225"/>
    </location>
</feature>
<accession>A0ABV0PGY6</accession>
<protein>
    <submittedName>
        <fullName evidence="2">Uncharacterized protein</fullName>
    </submittedName>
</protein>
<dbReference type="EMBL" id="JAHRIO010072853">
    <property type="protein sequence ID" value="MEQ2182708.1"/>
    <property type="molecule type" value="Genomic_DNA"/>
</dbReference>
<keyword evidence="3" id="KW-1185">Reference proteome</keyword>
<name>A0ABV0PGY6_9TELE</name>
<feature type="region of interest" description="Disordered" evidence="1">
    <location>
        <begin position="202"/>
        <end position="293"/>
    </location>
</feature>
<organism evidence="2 3">
    <name type="scientific">Goodea atripinnis</name>
    <dbReference type="NCBI Taxonomy" id="208336"/>
    <lineage>
        <taxon>Eukaryota</taxon>
        <taxon>Metazoa</taxon>
        <taxon>Chordata</taxon>
        <taxon>Craniata</taxon>
        <taxon>Vertebrata</taxon>
        <taxon>Euteleostomi</taxon>
        <taxon>Actinopterygii</taxon>
        <taxon>Neopterygii</taxon>
        <taxon>Teleostei</taxon>
        <taxon>Neoteleostei</taxon>
        <taxon>Acanthomorphata</taxon>
        <taxon>Ovalentaria</taxon>
        <taxon>Atherinomorphae</taxon>
        <taxon>Cyprinodontiformes</taxon>
        <taxon>Goodeidae</taxon>
        <taxon>Goodea</taxon>
    </lineage>
</organism>
<feature type="compositionally biased region" description="Acidic residues" evidence="1">
    <location>
        <begin position="248"/>
        <end position="268"/>
    </location>
</feature>
<evidence type="ECO:0000313" key="2">
    <source>
        <dbReference type="EMBL" id="MEQ2182708.1"/>
    </source>
</evidence>
<feature type="non-terminal residue" evidence="2">
    <location>
        <position position="1"/>
    </location>
</feature>
<evidence type="ECO:0000313" key="3">
    <source>
        <dbReference type="Proteomes" id="UP001476798"/>
    </source>
</evidence>
<reference evidence="2 3" key="1">
    <citation type="submission" date="2021-06" db="EMBL/GenBank/DDBJ databases">
        <authorList>
            <person name="Palmer J.M."/>
        </authorList>
    </citation>
    <scope>NUCLEOTIDE SEQUENCE [LARGE SCALE GENOMIC DNA]</scope>
    <source>
        <strain evidence="2 3">GA_2019</strain>
        <tissue evidence="2">Muscle</tissue>
    </source>
</reference>
<dbReference type="PANTHER" id="PTHR12505:SF22">
    <property type="entry name" value="BAH AND COILED-COIL DOMAIN-CONTAINING PROTEIN 1"/>
    <property type="match status" value="1"/>
</dbReference>
<dbReference type="Proteomes" id="UP001476798">
    <property type="component" value="Unassembled WGS sequence"/>
</dbReference>
<dbReference type="PANTHER" id="PTHR12505">
    <property type="entry name" value="PHD FINGER TRANSCRIPTION FACTOR"/>
    <property type="match status" value="1"/>
</dbReference>
<sequence>VLEQSGLWPPVYGARGPPTHLQPHPVFSRTSFLQQQELYAMQHQHHQQQRAMGHMQRLPLGQVDPCFSFISKFDICSHFLFPPDLPPVYSFSPISMGYKAGPSPPEERAAEQPLEEEQPTGSETKSLPKQCRIPPLTEEGTREEENTVDCKVMESKTETIGCSISKPQSAFSGSPQCPFRAPVCPAGKTLKVDVPLVCLTEPQTSEEQGDNLEEGKRNDIGKSEIAEPEPAECTVSVPVEPRKGELEHDQDDNEEIVEVVEDKKEEEDGSGKSPDEELVASSSADPSPPSTMTTVTQLEGAYMWSLELLIAAALCATRDALYPPAPVAQTLGPSSHHGMEILGELAELEIKRRSRESKGKDVEAASHRPRKEMLTFDLHSLATLAAARALETGSRTVDEESDQQCLIRKRLNLRRKCSWTPRHEPVRLQRVFHETFELESFMLNCMLLLSWTVETHFVCF</sequence>